<dbReference type="RefSeq" id="WP_252771045.1">
    <property type="nucleotide sequence ID" value="NZ_JAMXMC010000010.1"/>
</dbReference>
<comment type="caution">
    <text evidence="1">The sequence shown here is derived from an EMBL/GenBank/DDBJ whole genome shotgun (WGS) entry which is preliminary data.</text>
</comment>
<reference evidence="1 2" key="1">
    <citation type="submission" date="2022-06" db="EMBL/GenBank/DDBJ databases">
        <title>Ideonella sp. NS12-5 Genome sequencing and assembly.</title>
        <authorList>
            <person name="Jung Y."/>
        </authorList>
    </citation>
    <scope>NUCLEOTIDE SEQUENCE [LARGE SCALE GENOMIC DNA]</scope>
    <source>
        <strain evidence="1 2">NS12-5</strain>
    </source>
</reference>
<evidence type="ECO:0000313" key="1">
    <source>
        <dbReference type="EMBL" id="MCO5978439.1"/>
    </source>
</evidence>
<organism evidence="1 2">
    <name type="scientific">Ideonella oryzae</name>
    <dbReference type="NCBI Taxonomy" id="2937441"/>
    <lineage>
        <taxon>Bacteria</taxon>
        <taxon>Pseudomonadati</taxon>
        <taxon>Pseudomonadota</taxon>
        <taxon>Betaproteobacteria</taxon>
        <taxon>Burkholderiales</taxon>
        <taxon>Sphaerotilaceae</taxon>
        <taxon>Ideonella</taxon>
    </lineage>
</organism>
<dbReference type="InterPro" id="IPR007877">
    <property type="entry name" value="DUF707"/>
</dbReference>
<keyword evidence="2" id="KW-1185">Reference proteome</keyword>
<accession>A0ABT1BR92</accession>
<name>A0ABT1BR92_9BURK</name>
<sequence length="297" mass="33598">MLKRNLVILRGGDKSLHADWLGPVGRERSWDMVVSYFGDDPAMHQRPDVLRIDGKGPKWLGLHALLTSGQIDWQRYERIWLPDDDLACTPEAIDRLFMLAEYHELALCQPSLSHDSYISHAGTVHNPRFVLRRTNFVEVMAPVLTRELLERVLPTLTENDSGWGLDYLWPMFVDRPRRDIGVLDAIQIRHTRPVGGPNYEKLKAMGKSPHQELAALRRKYELDDIAHLCWSAVTVDGTEMSMDDPDQALPLLSAVLDGQRRWLKPELQEEGGVIAGHVRHCPTLRAAVGALQARSAA</sequence>
<dbReference type="Pfam" id="PF05212">
    <property type="entry name" value="DUF707"/>
    <property type="match status" value="1"/>
</dbReference>
<dbReference type="EMBL" id="JAMXMC010000010">
    <property type="protein sequence ID" value="MCO5978439.1"/>
    <property type="molecule type" value="Genomic_DNA"/>
</dbReference>
<evidence type="ECO:0000313" key="2">
    <source>
        <dbReference type="Proteomes" id="UP001204851"/>
    </source>
</evidence>
<proteinExistence type="predicted"/>
<gene>
    <name evidence="1" type="ORF">M0L44_17205</name>
</gene>
<protein>
    <submittedName>
        <fullName evidence="1">DUF707 domain-containing protein</fullName>
    </submittedName>
</protein>
<dbReference type="Proteomes" id="UP001204851">
    <property type="component" value="Unassembled WGS sequence"/>
</dbReference>